<dbReference type="InterPro" id="IPR029065">
    <property type="entry name" value="Enolase_C-like"/>
</dbReference>
<keyword evidence="1" id="KW-0456">Lyase</keyword>
<dbReference type="PANTHER" id="PTHR48080:SF2">
    <property type="entry name" value="D-GALACTONATE DEHYDRATASE"/>
    <property type="match status" value="1"/>
</dbReference>
<gene>
    <name evidence="4" type="ORF">ACFSM5_08175</name>
</gene>
<dbReference type="RefSeq" id="WP_379875830.1">
    <property type="nucleotide sequence ID" value="NZ_JBHUIP010000006.1"/>
</dbReference>
<dbReference type="InterPro" id="IPR034593">
    <property type="entry name" value="DgoD-like"/>
</dbReference>
<feature type="domain" description="Mandelate racemase/muconate lactonizing enzyme N-terminal" evidence="2">
    <location>
        <begin position="38"/>
        <end position="130"/>
    </location>
</feature>
<protein>
    <submittedName>
        <fullName evidence="4">Mandelate racemase/muconate lactonizing enzyme family protein</fullName>
    </submittedName>
</protein>
<dbReference type="InterPro" id="IPR036849">
    <property type="entry name" value="Enolase-like_C_sf"/>
</dbReference>
<dbReference type="Pfam" id="PF13378">
    <property type="entry name" value="MR_MLE_C"/>
    <property type="match status" value="1"/>
</dbReference>
<evidence type="ECO:0000259" key="2">
    <source>
        <dbReference type="Pfam" id="PF02746"/>
    </source>
</evidence>
<evidence type="ECO:0000259" key="3">
    <source>
        <dbReference type="Pfam" id="PF13378"/>
    </source>
</evidence>
<keyword evidence="5" id="KW-1185">Reference proteome</keyword>
<proteinExistence type="predicted"/>
<comment type="caution">
    <text evidence="4">The sequence shown here is derived from an EMBL/GenBank/DDBJ whole genome shotgun (WGS) entry which is preliminary data.</text>
</comment>
<dbReference type="InterPro" id="IPR013341">
    <property type="entry name" value="Mandelate_racemase_N_dom"/>
</dbReference>
<dbReference type="Pfam" id="PF02746">
    <property type="entry name" value="MR_MLE_N"/>
    <property type="match status" value="1"/>
</dbReference>
<dbReference type="Gene3D" id="3.30.390.10">
    <property type="entry name" value="Enolase-like, N-terminal domain"/>
    <property type="match status" value="1"/>
</dbReference>
<organism evidence="4 5">
    <name type="scientific">Lacibacterium aquatile</name>
    <dbReference type="NCBI Taxonomy" id="1168082"/>
    <lineage>
        <taxon>Bacteria</taxon>
        <taxon>Pseudomonadati</taxon>
        <taxon>Pseudomonadota</taxon>
        <taxon>Alphaproteobacteria</taxon>
        <taxon>Rhodospirillales</taxon>
        <taxon>Rhodospirillaceae</taxon>
    </lineage>
</organism>
<name>A0ABW5DSF0_9PROT</name>
<evidence type="ECO:0000313" key="4">
    <source>
        <dbReference type="EMBL" id="MFD2262861.1"/>
    </source>
</evidence>
<feature type="domain" description="Enolase C-terminal" evidence="3">
    <location>
        <begin position="154"/>
        <end position="367"/>
    </location>
</feature>
<evidence type="ECO:0000256" key="1">
    <source>
        <dbReference type="ARBA" id="ARBA00023239"/>
    </source>
</evidence>
<dbReference type="CDD" id="cd03316">
    <property type="entry name" value="MR_like"/>
    <property type="match status" value="1"/>
</dbReference>
<dbReference type="SUPFAM" id="SSF54826">
    <property type="entry name" value="Enolase N-terminal domain-like"/>
    <property type="match status" value="1"/>
</dbReference>
<dbReference type="Gene3D" id="3.20.20.120">
    <property type="entry name" value="Enolase-like C-terminal domain"/>
    <property type="match status" value="1"/>
</dbReference>
<reference evidence="5" key="1">
    <citation type="journal article" date="2019" name="Int. J. Syst. Evol. Microbiol.">
        <title>The Global Catalogue of Microorganisms (GCM) 10K type strain sequencing project: providing services to taxonomists for standard genome sequencing and annotation.</title>
        <authorList>
            <consortium name="The Broad Institute Genomics Platform"/>
            <consortium name="The Broad Institute Genome Sequencing Center for Infectious Disease"/>
            <person name="Wu L."/>
            <person name="Ma J."/>
        </authorList>
    </citation>
    <scope>NUCLEOTIDE SEQUENCE [LARGE SCALE GENOMIC DNA]</scope>
    <source>
        <strain evidence="5">CGMCC 1.19062</strain>
    </source>
</reference>
<sequence>MPKIVSVRPVLLSAPYADLKGNMEVLLHLPSGLRTTGLVEITFDNGIVGLGEGYLAVFAPEVFRSIVTLLAPIVAGRDLSDLAAIVRDIEIATGYWSFQGAARHVVSAFEIALQDARAQGLGLPLWRALGGETARPLPAYASGGDSISPAFMEQEIADVERLGIGTLKIRARRHQADKAVWCARASSKVAIAVDMTQNLAIPSQSAEDVLAFLAAHDAAGVKRPAFLEEVQGPLATSALPELRKTAGVPIAGGEIVTTPEELSARVQAGCYDIVQPDATVIGGVGPVMEVFEAAKATGTDVYVHCWGAGVGMLANYHAALAGGGQMIEWPMPAYGLREALFATQLRPESGMVTLPETPGLGARLTPEIERAFAFREEAVYRCLVDPSSVPSADWHS</sequence>
<dbReference type="SFLD" id="SFLDS00001">
    <property type="entry name" value="Enolase"/>
    <property type="match status" value="1"/>
</dbReference>
<accession>A0ABW5DSF0</accession>
<dbReference type="SUPFAM" id="SSF51604">
    <property type="entry name" value="Enolase C-terminal domain-like"/>
    <property type="match status" value="1"/>
</dbReference>
<dbReference type="InterPro" id="IPR029017">
    <property type="entry name" value="Enolase-like_N"/>
</dbReference>
<dbReference type="Proteomes" id="UP001597295">
    <property type="component" value="Unassembled WGS sequence"/>
</dbReference>
<dbReference type="PANTHER" id="PTHR48080">
    <property type="entry name" value="D-GALACTONATE DEHYDRATASE-RELATED"/>
    <property type="match status" value="1"/>
</dbReference>
<evidence type="ECO:0000313" key="5">
    <source>
        <dbReference type="Proteomes" id="UP001597295"/>
    </source>
</evidence>
<dbReference type="EMBL" id="JBHUIP010000006">
    <property type="protein sequence ID" value="MFD2262861.1"/>
    <property type="molecule type" value="Genomic_DNA"/>
</dbReference>